<gene>
    <name evidence="3" type="ORF">Catovirus_1_359</name>
</gene>
<dbReference type="Pfam" id="PF00887">
    <property type="entry name" value="ACBP"/>
    <property type="match status" value="1"/>
</dbReference>
<protein>
    <submittedName>
        <fullName evidence="3">Acyl-CoA binding protein</fullName>
    </submittedName>
</protein>
<reference evidence="3" key="1">
    <citation type="journal article" date="2017" name="Science">
        <title>Giant viruses with an expanded complement of translation system components.</title>
        <authorList>
            <person name="Schulz F."/>
            <person name="Yutin N."/>
            <person name="Ivanova N.N."/>
            <person name="Ortega D.R."/>
            <person name="Lee T.K."/>
            <person name="Vierheilig J."/>
            <person name="Daims H."/>
            <person name="Horn M."/>
            <person name="Wagner M."/>
            <person name="Jensen G.J."/>
            <person name="Kyrpides N.C."/>
            <person name="Koonin E.V."/>
            <person name="Woyke T."/>
        </authorList>
    </citation>
    <scope>NUCLEOTIDE SEQUENCE</scope>
    <source>
        <strain evidence="3">CTV1</strain>
    </source>
</reference>
<dbReference type="PANTHER" id="PTHR23310">
    <property type="entry name" value="ACYL-COA-BINDING PROTEIN, ACBP"/>
    <property type="match status" value="1"/>
</dbReference>
<proteinExistence type="predicted"/>
<dbReference type="PRINTS" id="PR00689">
    <property type="entry name" value="ACOABINDINGP"/>
</dbReference>
<dbReference type="InterPro" id="IPR000582">
    <property type="entry name" value="Acyl-CoA-binding_protein"/>
</dbReference>
<sequence>MNSNIEVTYKKALNYIKFGYAKKQFPSSPELSNDHKLKFYGLYKVISEGPNNTPYPGVFDFTGKAKWNAWKEVSSLSKNQAMQDYVKLLNKLAPKWDKFYDSQKIIP</sequence>
<dbReference type="PANTHER" id="PTHR23310:SF62">
    <property type="entry name" value="ACYL-COA BINDING PROTEIN 1, ISOFORM A"/>
    <property type="match status" value="1"/>
</dbReference>
<dbReference type="GO" id="GO:0006631">
    <property type="term" value="P:fatty acid metabolic process"/>
    <property type="evidence" value="ECO:0007669"/>
    <property type="project" value="TreeGrafter"/>
</dbReference>
<name>A0A1V0S9E7_9VIRU</name>
<organism evidence="3">
    <name type="scientific">Catovirus CTV1</name>
    <dbReference type="NCBI Taxonomy" id="1977631"/>
    <lineage>
        <taxon>Viruses</taxon>
        <taxon>Varidnaviria</taxon>
        <taxon>Bamfordvirae</taxon>
        <taxon>Nucleocytoviricota</taxon>
        <taxon>Megaviricetes</taxon>
        <taxon>Imitervirales</taxon>
        <taxon>Mimiviridae</taxon>
        <taxon>Klosneuvirinae</taxon>
        <taxon>Catovirus</taxon>
    </lineage>
</organism>
<evidence type="ECO:0000259" key="2">
    <source>
        <dbReference type="PROSITE" id="PS51228"/>
    </source>
</evidence>
<dbReference type="InterPro" id="IPR014352">
    <property type="entry name" value="FERM/acyl-CoA-bd_prot_sf"/>
</dbReference>
<keyword evidence="1" id="KW-0446">Lipid-binding</keyword>
<dbReference type="PROSITE" id="PS51228">
    <property type="entry name" value="ACB_2"/>
    <property type="match status" value="1"/>
</dbReference>
<evidence type="ECO:0000313" key="3">
    <source>
        <dbReference type="EMBL" id="ARF08309.1"/>
    </source>
</evidence>
<dbReference type="GO" id="GO:0000062">
    <property type="term" value="F:fatty-acyl-CoA binding"/>
    <property type="evidence" value="ECO:0007669"/>
    <property type="project" value="InterPro"/>
</dbReference>
<dbReference type="InterPro" id="IPR035984">
    <property type="entry name" value="Acyl-CoA-binding_sf"/>
</dbReference>
<evidence type="ECO:0000256" key="1">
    <source>
        <dbReference type="ARBA" id="ARBA00023121"/>
    </source>
</evidence>
<dbReference type="Gene3D" id="1.20.80.10">
    <property type="match status" value="1"/>
</dbReference>
<accession>A0A1V0S9E7</accession>
<dbReference type="SUPFAM" id="SSF47027">
    <property type="entry name" value="Acyl-CoA binding protein"/>
    <property type="match status" value="1"/>
</dbReference>
<feature type="domain" description="ACB" evidence="2">
    <location>
        <begin position="5"/>
        <end position="98"/>
    </location>
</feature>
<dbReference type="EMBL" id="KY684083">
    <property type="protein sequence ID" value="ARF08309.1"/>
    <property type="molecule type" value="Genomic_DNA"/>
</dbReference>